<evidence type="ECO:0000256" key="2">
    <source>
        <dbReference type="SAM" id="MobiDB-lite"/>
    </source>
</evidence>
<dbReference type="InterPro" id="IPR026134">
    <property type="entry name" value="MDFI/MDFIC"/>
</dbReference>
<feature type="compositionally biased region" description="Polar residues" evidence="2">
    <location>
        <begin position="58"/>
        <end position="73"/>
    </location>
</feature>
<feature type="region of interest" description="Disordered" evidence="2">
    <location>
        <begin position="1"/>
        <end position="73"/>
    </location>
</feature>
<keyword evidence="4" id="KW-1185">Reference proteome</keyword>
<feature type="compositionally biased region" description="Basic and acidic residues" evidence="2">
    <location>
        <begin position="33"/>
        <end position="47"/>
    </location>
</feature>
<name>A0AAD8G318_ACIOX</name>
<organism evidence="3 4">
    <name type="scientific">Acipenser oxyrinchus oxyrinchus</name>
    <dbReference type="NCBI Taxonomy" id="40147"/>
    <lineage>
        <taxon>Eukaryota</taxon>
        <taxon>Metazoa</taxon>
        <taxon>Chordata</taxon>
        <taxon>Craniata</taxon>
        <taxon>Vertebrata</taxon>
        <taxon>Euteleostomi</taxon>
        <taxon>Actinopterygii</taxon>
        <taxon>Chondrostei</taxon>
        <taxon>Acipenseriformes</taxon>
        <taxon>Acipenseridae</taxon>
        <taxon>Acipenser</taxon>
    </lineage>
</organism>
<comment type="caution">
    <text evidence="3">The sequence shown here is derived from an EMBL/GenBank/DDBJ whole genome shotgun (WGS) entry which is preliminary data.</text>
</comment>
<proteinExistence type="inferred from homology"/>
<feature type="region of interest" description="Disordered" evidence="2">
    <location>
        <begin position="134"/>
        <end position="162"/>
    </location>
</feature>
<dbReference type="GO" id="GO:0045892">
    <property type="term" value="P:negative regulation of DNA-templated transcription"/>
    <property type="evidence" value="ECO:0007669"/>
    <property type="project" value="TreeGrafter"/>
</dbReference>
<dbReference type="GO" id="GO:0005634">
    <property type="term" value="C:nucleus"/>
    <property type="evidence" value="ECO:0007669"/>
    <property type="project" value="TreeGrafter"/>
</dbReference>
<dbReference type="AlphaFoldDB" id="A0AAD8G318"/>
<comment type="similarity">
    <text evidence="1">Belongs to the MDFI family.</text>
</comment>
<gene>
    <name evidence="3" type="primary">MDFIC</name>
    <name evidence="3" type="ORF">AOXY_G11496</name>
</gene>
<evidence type="ECO:0000256" key="1">
    <source>
        <dbReference type="ARBA" id="ARBA00025778"/>
    </source>
</evidence>
<dbReference type="PANTHER" id="PTHR15304:SF0">
    <property type="entry name" value="MYOD FAMILY INHIBITOR DOMAIN-CONTAINING PROTEIN"/>
    <property type="match status" value="1"/>
</dbReference>
<evidence type="ECO:0000313" key="3">
    <source>
        <dbReference type="EMBL" id="KAK1166875.1"/>
    </source>
</evidence>
<dbReference type="Proteomes" id="UP001230051">
    <property type="component" value="Unassembled WGS sequence"/>
</dbReference>
<dbReference type="PANTHER" id="PTHR15304">
    <property type="entry name" value="MYOD FAMILY INHIBITOR"/>
    <property type="match status" value="1"/>
</dbReference>
<dbReference type="GO" id="GO:0005737">
    <property type="term" value="C:cytoplasm"/>
    <property type="evidence" value="ECO:0007669"/>
    <property type="project" value="TreeGrafter"/>
</dbReference>
<sequence length="254" mass="27310">MSQERELSHPLRPAGPETEPSQKETNLLLPSTRDVDDNSSKPSDQKEALSLACRNKQEQMNGGNSTNGDLITTQPQALPQPIASALEQNEEKTGKLQNGHAGLSNGNGIHNGVTYASADHRKLSAPVSQKMHRKLQSSLSVSSDSSKKSKVSSINSQKPGSSPEDCCVSLVLACLFCQCAEFTLGLLEVCSSCLHVTCNTCCDCCSCCCVGLQETPAEDLNCHIDCDFALFDSCCETAECLEICFECSELCQYS</sequence>
<dbReference type="Pfam" id="PF15316">
    <property type="entry name" value="MDFI"/>
    <property type="match status" value="1"/>
</dbReference>
<dbReference type="EMBL" id="JAGXEW010000010">
    <property type="protein sequence ID" value="KAK1166875.1"/>
    <property type="molecule type" value="Genomic_DNA"/>
</dbReference>
<accession>A0AAD8G318</accession>
<dbReference type="GO" id="GO:0050434">
    <property type="term" value="P:positive regulation of viral transcription"/>
    <property type="evidence" value="ECO:0007669"/>
    <property type="project" value="TreeGrafter"/>
</dbReference>
<reference evidence="3" key="1">
    <citation type="submission" date="2022-02" db="EMBL/GenBank/DDBJ databases">
        <title>Atlantic sturgeon de novo genome assembly.</title>
        <authorList>
            <person name="Stock M."/>
            <person name="Klopp C."/>
            <person name="Guiguen Y."/>
            <person name="Cabau C."/>
            <person name="Parinello H."/>
            <person name="Santidrian Yebra-Pimentel E."/>
            <person name="Kuhl H."/>
            <person name="Dirks R.P."/>
            <person name="Guessner J."/>
            <person name="Wuertz S."/>
            <person name="Du K."/>
            <person name="Schartl M."/>
        </authorList>
    </citation>
    <scope>NUCLEOTIDE SEQUENCE</scope>
    <source>
        <strain evidence="3">STURGEONOMICS-FGT-2020</strain>
        <tissue evidence="3">Whole blood</tissue>
    </source>
</reference>
<evidence type="ECO:0000313" key="4">
    <source>
        <dbReference type="Proteomes" id="UP001230051"/>
    </source>
</evidence>
<protein>
    <submittedName>
        <fullName evidence="3">MyoD family inhibitor domain-containing protein-like isoform X1</fullName>
    </submittedName>
</protein>